<name>A0ABV5AIL8_9BACL</name>
<evidence type="ECO:0000256" key="1">
    <source>
        <dbReference type="ARBA" id="ARBA00004651"/>
    </source>
</evidence>
<feature type="transmembrane region" description="Helical" evidence="8">
    <location>
        <begin position="54"/>
        <end position="73"/>
    </location>
</feature>
<feature type="transmembrane region" description="Helical" evidence="8">
    <location>
        <begin position="6"/>
        <end position="23"/>
    </location>
</feature>
<dbReference type="Proteomes" id="UP001579974">
    <property type="component" value="Unassembled WGS sequence"/>
</dbReference>
<dbReference type="InterPro" id="IPR024528">
    <property type="entry name" value="ThrE_2"/>
</dbReference>
<evidence type="ECO:0000313" key="10">
    <source>
        <dbReference type="EMBL" id="MFB5191971.1"/>
    </source>
</evidence>
<evidence type="ECO:0000256" key="6">
    <source>
        <dbReference type="ARBA" id="ARBA00023136"/>
    </source>
</evidence>
<protein>
    <submittedName>
        <fullName evidence="10">Threonine/serine exporter family protein</fullName>
    </submittedName>
</protein>
<dbReference type="EMBL" id="JBDXSU010000015">
    <property type="protein sequence ID" value="MFB5191971.1"/>
    <property type="molecule type" value="Genomic_DNA"/>
</dbReference>
<dbReference type="InterPro" id="IPR050539">
    <property type="entry name" value="ThrE_Dicarb/AminoAcid_Exp"/>
</dbReference>
<keyword evidence="5 8" id="KW-1133">Transmembrane helix</keyword>
<keyword evidence="2" id="KW-1003">Cell membrane</keyword>
<dbReference type="PANTHER" id="PTHR34390:SF1">
    <property type="entry name" value="SUCCINATE TRANSPORTER SUBUNIT YJJB-RELATED"/>
    <property type="match status" value="1"/>
</dbReference>
<evidence type="ECO:0000313" key="11">
    <source>
        <dbReference type="Proteomes" id="UP001579974"/>
    </source>
</evidence>
<evidence type="ECO:0000256" key="7">
    <source>
        <dbReference type="ARBA" id="ARBA00034125"/>
    </source>
</evidence>
<keyword evidence="6 8" id="KW-0472">Membrane</keyword>
<comment type="caution">
    <text evidence="10">The sequence shown here is derived from an EMBL/GenBank/DDBJ whole genome shotgun (WGS) entry which is preliminary data.</text>
</comment>
<reference evidence="10 11" key="1">
    <citation type="journal article" date="2024" name="Int. J. Mol. Sci.">
        <title>Exploration of Alicyclobacillus spp. Genome in Search of Antibiotic Resistance.</title>
        <authorList>
            <person name="Bucka-Kolendo J."/>
            <person name="Kiousi D.E."/>
            <person name="Dekowska A."/>
            <person name="Mikolajczuk-Szczyrba A."/>
            <person name="Karadedos D.M."/>
            <person name="Michael P."/>
            <person name="Galanis A."/>
            <person name="Sokolowska B."/>
        </authorList>
    </citation>
    <scope>NUCLEOTIDE SEQUENCE [LARGE SCALE GENOMIC DNA]</scope>
    <source>
        <strain evidence="10 11">KKP 3000</strain>
    </source>
</reference>
<keyword evidence="11" id="KW-1185">Reference proteome</keyword>
<dbReference type="PANTHER" id="PTHR34390">
    <property type="entry name" value="UPF0442 PROTEIN YJJB-RELATED"/>
    <property type="match status" value="1"/>
</dbReference>
<evidence type="ECO:0000256" key="5">
    <source>
        <dbReference type="ARBA" id="ARBA00022989"/>
    </source>
</evidence>
<evidence type="ECO:0000259" key="9">
    <source>
        <dbReference type="Pfam" id="PF12821"/>
    </source>
</evidence>
<evidence type="ECO:0000256" key="2">
    <source>
        <dbReference type="ARBA" id="ARBA00022475"/>
    </source>
</evidence>
<keyword evidence="4 8" id="KW-0812">Transmembrane</keyword>
<feature type="domain" description="Threonine/Serine exporter ThrE" evidence="9">
    <location>
        <begin position="8"/>
        <end position="135"/>
    </location>
</feature>
<evidence type="ECO:0000256" key="8">
    <source>
        <dbReference type="SAM" id="Phobius"/>
    </source>
</evidence>
<dbReference type="RefSeq" id="WP_275475081.1">
    <property type="nucleotide sequence ID" value="NZ_CP162940.1"/>
</dbReference>
<comment type="subcellular location">
    <subcellularLocation>
        <location evidence="1">Cell membrane</location>
        <topology evidence="1">Multi-pass membrane protein</topology>
    </subcellularLocation>
</comment>
<gene>
    <name evidence="10" type="ORF">KKP3000_000762</name>
</gene>
<feature type="transmembrane region" description="Helical" evidence="8">
    <location>
        <begin position="113"/>
        <end position="141"/>
    </location>
</feature>
<proteinExistence type="inferred from homology"/>
<organism evidence="10 11">
    <name type="scientific">Alicyclobacillus fastidiosus</name>
    <dbReference type="NCBI Taxonomy" id="392011"/>
    <lineage>
        <taxon>Bacteria</taxon>
        <taxon>Bacillati</taxon>
        <taxon>Bacillota</taxon>
        <taxon>Bacilli</taxon>
        <taxon>Bacillales</taxon>
        <taxon>Alicyclobacillaceae</taxon>
        <taxon>Alicyclobacillus</taxon>
    </lineage>
</organism>
<accession>A0ABV5AIL8</accession>
<evidence type="ECO:0000256" key="4">
    <source>
        <dbReference type="ARBA" id="ARBA00022692"/>
    </source>
</evidence>
<sequence length="151" mass="16356">MVYQICLNIVLSFLSSITFAVISNVPRKSLLTGGIVGTIGWLGFWGLSLHHAGIFLSSFVCSLLLALAAHVASRLHKMPLIVFYIPGLVPVVPGISSYEAFRALLTHHYSTAMFGFINVIFSAVGITCGLVAADIVMRLVFSYKLVGRRTP</sequence>
<evidence type="ECO:0000256" key="3">
    <source>
        <dbReference type="ARBA" id="ARBA00022519"/>
    </source>
</evidence>
<keyword evidence="3" id="KW-0997">Cell inner membrane</keyword>
<comment type="similarity">
    <text evidence="7">Belongs to the ThrE exporter (TC 2.A.79) family.</text>
</comment>
<dbReference type="Pfam" id="PF12821">
    <property type="entry name" value="ThrE_2"/>
    <property type="match status" value="1"/>
</dbReference>
<feature type="transmembrane region" description="Helical" evidence="8">
    <location>
        <begin position="80"/>
        <end position="101"/>
    </location>
</feature>